<dbReference type="InterPro" id="IPR018900">
    <property type="entry name" value="Curli_CsgE"/>
</dbReference>
<keyword evidence="5" id="KW-1185">Reference proteome</keyword>
<protein>
    <recommendedName>
        <fullName evidence="2">Curli production assembly/transport component CsgE</fullName>
    </recommendedName>
</protein>
<comment type="function">
    <text evidence="1">May be involved in the biogenesis of curli organelles.</text>
</comment>
<dbReference type="Pfam" id="PF10627">
    <property type="entry name" value="CsgE"/>
    <property type="match status" value="1"/>
</dbReference>
<sequence length="175" mass="19595">MMLLSVHVAVAQQDPDVPGLEDLNEVLREEANIEQSSKTTSLLLDNTRSKVGRDFYEIFYRAFNEAAPATPVLQSQPPLANPNDTARVAVEKPLEFELDLFLITIDELPANSGTGSIISVTINDEVVFQQFIQNRLDSIEEFALLTALGVRQYVDTYAETQRQLENEDQRGSGMY</sequence>
<evidence type="ECO:0000256" key="1">
    <source>
        <dbReference type="ARBA" id="ARBA00003989"/>
    </source>
</evidence>
<evidence type="ECO:0000256" key="2">
    <source>
        <dbReference type="ARBA" id="ARBA00014024"/>
    </source>
</evidence>
<dbReference type="Proteomes" id="UP000664628">
    <property type="component" value="Unassembled WGS sequence"/>
</dbReference>
<gene>
    <name evidence="4" type="ORF">J2I46_08375</name>
</gene>
<comment type="caution">
    <text evidence="4">The sequence shown here is derived from an EMBL/GenBank/DDBJ whole genome shotgun (WGS) entry which is preliminary data.</text>
</comment>
<proteinExistence type="predicted"/>
<evidence type="ECO:0000256" key="3">
    <source>
        <dbReference type="ARBA" id="ARBA00022729"/>
    </source>
</evidence>
<reference evidence="4 5" key="1">
    <citation type="submission" date="2021-03" db="EMBL/GenBank/DDBJ databases">
        <title>Fibrella sp. HMF5405 genome sequencing and assembly.</title>
        <authorList>
            <person name="Kang H."/>
            <person name="Kim H."/>
            <person name="Bae S."/>
            <person name="Joh K."/>
        </authorList>
    </citation>
    <scope>NUCLEOTIDE SEQUENCE [LARGE SCALE GENOMIC DNA]</scope>
    <source>
        <strain evidence="4 5">HMF5405</strain>
    </source>
</reference>
<accession>A0ABS3JF09</accession>
<organism evidence="4 5">
    <name type="scientific">Fibrella forsythiae</name>
    <dbReference type="NCBI Taxonomy" id="2817061"/>
    <lineage>
        <taxon>Bacteria</taxon>
        <taxon>Pseudomonadati</taxon>
        <taxon>Bacteroidota</taxon>
        <taxon>Cytophagia</taxon>
        <taxon>Cytophagales</taxon>
        <taxon>Spirosomataceae</taxon>
        <taxon>Fibrella</taxon>
    </lineage>
</organism>
<dbReference type="EMBL" id="JAFMYW010000002">
    <property type="protein sequence ID" value="MBO0948591.1"/>
    <property type="molecule type" value="Genomic_DNA"/>
</dbReference>
<name>A0ABS3JF09_9BACT</name>
<keyword evidence="3" id="KW-0732">Signal</keyword>
<evidence type="ECO:0000313" key="5">
    <source>
        <dbReference type="Proteomes" id="UP000664628"/>
    </source>
</evidence>
<evidence type="ECO:0000313" key="4">
    <source>
        <dbReference type="EMBL" id="MBO0948591.1"/>
    </source>
</evidence>